<evidence type="ECO:0000313" key="1">
    <source>
        <dbReference type="EMBL" id="TWX65518.1"/>
    </source>
</evidence>
<keyword evidence="2" id="KW-1185">Reference proteome</keyword>
<reference evidence="1 2" key="1">
    <citation type="submission" date="2019-07" db="EMBL/GenBank/DDBJ databases">
        <title>Genomes of sea-ice associated Colwellia species.</title>
        <authorList>
            <person name="Bowman J.P."/>
        </authorList>
    </citation>
    <scope>NUCLEOTIDE SEQUENCE [LARGE SCALE GENOMIC DNA]</scope>
    <source>
        <strain evidence="1 2">ACAM 459</strain>
    </source>
</reference>
<dbReference type="Gene3D" id="1.10.30.50">
    <property type="match status" value="1"/>
</dbReference>
<organism evidence="1 2">
    <name type="scientific">Colwellia demingiae</name>
    <dbReference type="NCBI Taxonomy" id="89401"/>
    <lineage>
        <taxon>Bacteria</taxon>
        <taxon>Pseudomonadati</taxon>
        <taxon>Pseudomonadota</taxon>
        <taxon>Gammaproteobacteria</taxon>
        <taxon>Alteromonadales</taxon>
        <taxon>Colwelliaceae</taxon>
        <taxon>Colwellia</taxon>
    </lineage>
</organism>
<evidence type="ECO:0008006" key="3">
    <source>
        <dbReference type="Google" id="ProtNLM"/>
    </source>
</evidence>
<sequence>MINMKFKISAPSKASFKVFKSKSGARKTVLQNAVNSVKTRKALYLSNRSCLHTLRRTTYSGVQSAALEHCYDSSTNALVEIKVSLIKNIKTQNEYLLSKCPYCLVREPSTWDHYLPKAKYPEYSVFSPNLIRVCDVCNRKKSDGLVQNTKEAIHTYFDKLPNTELLVCDVTLDNANIPIMNFNVPNPTNNTQITLVQNHFNAFDLAETYIDYAKDYLSVLLQEFANKFPTGITAQIYKQELIFIHNQIPMNRGYNYWQAALLKGLARNLNLVSVINNLQCVHSNNWKRV</sequence>
<dbReference type="Proteomes" id="UP000321822">
    <property type="component" value="Unassembled WGS sequence"/>
</dbReference>
<accession>A0A5C6Q9P1</accession>
<dbReference type="OrthoDB" id="9816185at2"/>
<proteinExistence type="predicted"/>
<name>A0A5C6Q9P1_9GAMM</name>
<dbReference type="AlphaFoldDB" id="A0A5C6Q9P1"/>
<dbReference type="EMBL" id="VOLT01000010">
    <property type="protein sequence ID" value="TWX65518.1"/>
    <property type="molecule type" value="Genomic_DNA"/>
</dbReference>
<evidence type="ECO:0000313" key="2">
    <source>
        <dbReference type="Proteomes" id="UP000321822"/>
    </source>
</evidence>
<dbReference type="RefSeq" id="WP_146790117.1">
    <property type="nucleotide sequence ID" value="NZ_VOLT01000010.1"/>
</dbReference>
<gene>
    <name evidence="1" type="ORF">ESZ36_17075</name>
</gene>
<comment type="caution">
    <text evidence="1">The sequence shown here is derived from an EMBL/GenBank/DDBJ whole genome shotgun (WGS) entry which is preliminary data.</text>
</comment>
<protein>
    <recommendedName>
        <fullName evidence="3">HNH endonuclease</fullName>
    </recommendedName>
</protein>